<dbReference type="InterPro" id="IPR054113">
    <property type="entry name" value="ORC6_cyclin-like_2nd"/>
</dbReference>
<dbReference type="GO" id="GO:0006270">
    <property type="term" value="P:DNA replication initiation"/>
    <property type="evidence" value="ECO:0007669"/>
    <property type="project" value="TreeGrafter"/>
</dbReference>
<feature type="non-terminal residue" evidence="3">
    <location>
        <position position="1"/>
    </location>
</feature>
<gene>
    <name evidence="3" type="ORF">g.5561</name>
</gene>
<dbReference type="EMBL" id="GDQN01010302">
    <property type="protein sequence ID" value="JAT80752.1"/>
    <property type="molecule type" value="Transcribed_RNA"/>
</dbReference>
<dbReference type="PANTHER" id="PTHR13394">
    <property type="entry name" value="ORIGIN RECOGNITION COMPLEX SUBUNIT 6"/>
    <property type="match status" value="1"/>
</dbReference>
<dbReference type="Pfam" id="PF21913">
    <property type="entry name" value="ORC6_2nd"/>
    <property type="match status" value="1"/>
</dbReference>
<evidence type="ECO:0000313" key="3">
    <source>
        <dbReference type="EMBL" id="JAT80752.1"/>
    </source>
</evidence>
<sequence length="161" mass="18982">EYRRTAKIELDMSLPQYVCMAVHQACRISKVKVPKSKLVDKSQLKPGQWGKLDMEWTKFTDKKFAVAKKKRGKSAKTDVIEQEDKMDVDGEVIKKDEQITEPQIEPYEDWKQRILEAAYKELRKQNKNLDKQHKNLDKQNKNLDEQHKNSDKHNENQSKQG</sequence>
<feature type="non-terminal residue" evidence="3">
    <location>
        <position position="161"/>
    </location>
</feature>
<proteinExistence type="predicted"/>
<organism evidence="3">
    <name type="scientific">Pectinophora gossypiella</name>
    <name type="common">Cotton pink bollworm</name>
    <name type="synonym">Depressaria gossypiella</name>
    <dbReference type="NCBI Taxonomy" id="13191"/>
    <lineage>
        <taxon>Eukaryota</taxon>
        <taxon>Metazoa</taxon>
        <taxon>Ecdysozoa</taxon>
        <taxon>Arthropoda</taxon>
        <taxon>Hexapoda</taxon>
        <taxon>Insecta</taxon>
        <taxon>Pterygota</taxon>
        <taxon>Neoptera</taxon>
        <taxon>Endopterygota</taxon>
        <taxon>Lepidoptera</taxon>
        <taxon>Glossata</taxon>
        <taxon>Ditrysia</taxon>
        <taxon>Gelechioidea</taxon>
        <taxon>Gelechiidae</taxon>
        <taxon>Apatetrinae</taxon>
        <taxon>Pectinophora</taxon>
    </lineage>
</organism>
<dbReference type="Gene3D" id="1.10.472.10">
    <property type="entry name" value="Cyclin-like"/>
    <property type="match status" value="1"/>
</dbReference>
<feature type="region of interest" description="Disordered" evidence="1">
    <location>
        <begin position="125"/>
        <end position="161"/>
    </location>
</feature>
<dbReference type="InterPro" id="IPR020529">
    <property type="entry name" value="ORC6_met/pln"/>
</dbReference>
<dbReference type="OrthoDB" id="5552484at2759"/>
<dbReference type="PANTHER" id="PTHR13394:SF0">
    <property type="entry name" value="ORIGIN RECOGNITION COMPLEX SUBUNIT 6"/>
    <property type="match status" value="1"/>
</dbReference>
<dbReference type="GO" id="GO:0005664">
    <property type="term" value="C:nuclear origin of replication recognition complex"/>
    <property type="evidence" value="ECO:0007669"/>
    <property type="project" value="InterPro"/>
</dbReference>
<accession>A0A1E1W1E2</accession>
<reference evidence="3" key="1">
    <citation type="submission" date="2015-09" db="EMBL/GenBank/DDBJ databases">
        <title>De novo assembly of Pectinophora gossypiella (Pink Bollworm) gut transcriptome.</title>
        <authorList>
            <person name="Tassone E.E."/>
        </authorList>
    </citation>
    <scope>NUCLEOTIDE SEQUENCE</scope>
</reference>
<dbReference type="AlphaFoldDB" id="A0A1E1W1E2"/>
<feature type="domain" description="ORC6 second cyclin-like" evidence="2">
    <location>
        <begin position="6"/>
        <end position="59"/>
    </location>
</feature>
<protein>
    <recommendedName>
        <fullName evidence="2">ORC6 second cyclin-like domain-containing protein</fullName>
    </recommendedName>
</protein>
<evidence type="ECO:0000256" key="1">
    <source>
        <dbReference type="SAM" id="MobiDB-lite"/>
    </source>
</evidence>
<name>A0A1E1W1E2_PECGO</name>
<evidence type="ECO:0000259" key="2">
    <source>
        <dbReference type="Pfam" id="PF21913"/>
    </source>
</evidence>